<dbReference type="EC" id="4.1.2.42" evidence="4"/>
<dbReference type="InterPro" id="IPR042208">
    <property type="entry name" value="D-ser_dehydrat-like_sf"/>
</dbReference>
<keyword evidence="5" id="KW-1185">Reference proteome</keyword>
<evidence type="ECO:0000313" key="5">
    <source>
        <dbReference type="Proteomes" id="UP000315700"/>
    </source>
</evidence>
<dbReference type="RefSeq" id="WP_145034539.1">
    <property type="nucleotide sequence ID" value="NZ_CP036271.1"/>
</dbReference>
<dbReference type="Gene3D" id="2.40.37.20">
    <property type="entry name" value="D-serine dehydratase-like domain"/>
    <property type="match status" value="1"/>
</dbReference>
<organism evidence="4 5">
    <name type="scientific">Caulifigura coniformis</name>
    <dbReference type="NCBI Taxonomy" id="2527983"/>
    <lineage>
        <taxon>Bacteria</taxon>
        <taxon>Pseudomonadati</taxon>
        <taxon>Planctomycetota</taxon>
        <taxon>Planctomycetia</taxon>
        <taxon>Planctomycetales</taxon>
        <taxon>Planctomycetaceae</taxon>
        <taxon>Caulifigura</taxon>
    </lineage>
</organism>
<feature type="domain" description="D-serine dehydratase-like" evidence="3">
    <location>
        <begin position="261"/>
        <end position="355"/>
    </location>
</feature>
<dbReference type="SMART" id="SM01119">
    <property type="entry name" value="D-ser_dehydrat"/>
    <property type="match status" value="1"/>
</dbReference>
<protein>
    <submittedName>
        <fullName evidence="4">D-threonine aldolase</fullName>
        <ecNumber evidence="4">4.1.2.42</ecNumber>
    </submittedName>
</protein>
<dbReference type="AlphaFoldDB" id="A0A517SM16"/>
<dbReference type="InterPro" id="IPR026956">
    <property type="entry name" value="D-ser_dehydrat-like_dom"/>
</dbReference>
<dbReference type="EMBL" id="CP036271">
    <property type="protein sequence ID" value="QDT57158.1"/>
    <property type="molecule type" value="Genomic_DNA"/>
</dbReference>
<dbReference type="OrthoDB" id="9788869at2"/>
<keyword evidence="2 4" id="KW-0456">Lyase</keyword>
<evidence type="ECO:0000256" key="1">
    <source>
        <dbReference type="ARBA" id="ARBA00005323"/>
    </source>
</evidence>
<dbReference type="Pfam" id="PF14031">
    <property type="entry name" value="D-ser_dehydrat"/>
    <property type="match status" value="1"/>
</dbReference>
<dbReference type="Gene3D" id="3.20.20.10">
    <property type="entry name" value="Alanine racemase"/>
    <property type="match status" value="1"/>
</dbReference>
<dbReference type="SUPFAM" id="SSF51419">
    <property type="entry name" value="PLP-binding barrel"/>
    <property type="match status" value="1"/>
</dbReference>
<dbReference type="Proteomes" id="UP000315700">
    <property type="component" value="Chromosome"/>
</dbReference>
<evidence type="ECO:0000256" key="2">
    <source>
        <dbReference type="ARBA" id="ARBA00023239"/>
    </source>
</evidence>
<dbReference type="KEGG" id="ccos:Pan44_52250"/>
<sequence length="372" mass="39986">MFANLIGRPKAELDTPSLTVDLDAFEQNVDKAAAFLASKNKQWRPHAKCHKSPVIAHRLLRAGAIGVTCAKVSEAEVFAQAGIRDILIANAIVGSQKLERVASLTHWADPVIVVDHFVQAEALAAMCRKRGTTCRVILEVNIGMNRVGIRPGTDTRELAQGVAKLPGIRLVGIMGYEGHLLALSDPEEKAHKIRNAIAILEETRDTMLQDGIECSLVSAGGTGSIEITSECAAPTELQSGAVIFADPFYSERCGLVGYTPALRLIATVVSRGKLERGILDAGRKTLHPDTHPSKLIGTVEGRPLNDAVIASLNAEHGILELGPQSQDLRIGDKVEIIPGYCDFTMILHRALFGIRGGLVETVWPIPGRGCLQ</sequence>
<reference evidence="4 5" key="1">
    <citation type="submission" date="2019-02" db="EMBL/GenBank/DDBJ databases">
        <title>Deep-cultivation of Planctomycetes and their phenomic and genomic characterization uncovers novel biology.</title>
        <authorList>
            <person name="Wiegand S."/>
            <person name="Jogler M."/>
            <person name="Boedeker C."/>
            <person name="Pinto D."/>
            <person name="Vollmers J."/>
            <person name="Rivas-Marin E."/>
            <person name="Kohn T."/>
            <person name="Peeters S.H."/>
            <person name="Heuer A."/>
            <person name="Rast P."/>
            <person name="Oberbeckmann S."/>
            <person name="Bunk B."/>
            <person name="Jeske O."/>
            <person name="Meyerdierks A."/>
            <person name="Storesund J.E."/>
            <person name="Kallscheuer N."/>
            <person name="Luecker S."/>
            <person name="Lage O.M."/>
            <person name="Pohl T."/>
            <person name="Merkel B.J."/>
            <person name="Hornburger P."/>
            <person name="Mueller R.-W."/>
            <person name="Bruemmer F."/>
            <person name="Labrenz M."/>
            <person name="Spormann A.M."/>
            <person name="Op den Camp H."/>
            <person name="Overmann J."/>
            <person name="Amann R."/>
            <person name="Jetten M.S.M."/>
            <person name="Mascher T."/>
            <person name="Medema M.H."/>
            <person name="Devos D.P."/>
            <person name="Kaster A.-K."/>
            <person name="Ovreas L."/>
            <person name="Rohde M."/>
            <person name="Galperin M.Y."/>
            <person name="Jogler C."/>
        </authorList>
    </citation>
    <scope>NUCLEOTIDE SEQUENCE [LARGE SCALE GENOMIC DNA]</scope>
    <source>
        <strain evidence="4 5">Pan44</strain>
    </source>
</reference>
<accession>A0A517SM16</accession>
<dbReference type="GO" id="GO:0043876">
    <property type="term" value="F:D-threonine aldolase activity"/>
    <property type="evidence" value="ECO:0007669"/>
    <property type="project" value="UniProtKB-EC"/>
</dbReference>
<dbReference type="InterPro" id="IPR001608">
    <property type="entry name" value="Ala_racemase_N"/>
</dbReference>
<dbReference type="PANTHER" id="PTHR28004:SF2">
    <property type="entry name" value="D-SERINE DEHYDRATASE"/>
    <property type="match status" value="1"/>
</dbReference>
<dbReference type="PANTHER" id="PTHR28004">
    <property type="entry name" value="ZGC:162816-RELATED"/>
    <property type="match status" value="1"/>
</dbReference>
<proteinExistence type="inferred from homology"/>
<name>A0A517SM16_9PLAN</name>
<dbReference type="Pfam" id="PF01168">
    <property type="entry name" value="Ala_racemase_N"/>
    <property type="match status" value="1"/>
</dbReference>
<dbReference type="InParanoid" id="A0A517SM16"/>
<comment type="similarity">
    <text evidence="1">Belongs to the DSD1 family.</text>
</comment>
<dbReference type="InterPro" id="IPR051466">
    <property type="entry name" value="D-amino_acid_metab_enzyme"/>
</dbReference>
<dbReference type="GO" id="GO:0008721">
    <property type="term" value="F:D-serine ammonia-lyase activity"/>
    <property type="evidence" value="ECO:0007669"/>
    <property type="project" value="TreeGrafter"/>
</dbReference>
<dbReference type="CDD" id="cd06819">
    <property type="entry name" value="PLPDE_III_LS_D-TA"/>
    <property type="match status" value="1"/>
</dbReference>
<gene>
    <name evidence="4" type="ORF">Pan44_52250</name>
</gene>
<dbReference type="GO" id="GO:0036088">
    <property type="term" value="P:D-serine catabolic process"/>
    <property type="evidence" value="ECO:0007669"/>
    <property type="project" value="TreeGrafter"/>
</dbReference>
<dbReference type="InterPro" id="IPR029066">
    <property type="entry name" value="PLP-binding_barrel"/>
</dbReference>
<evidence type="ECO:0000313" key="4">
    <source>
        <dbReference type="EMBL" id="QDT57158.1"/>
    </source>
</evidence>
<evidence type="ECO:0000259" key="3">
    <source>
        <dbReference type="SMART" id="SM01119"/>
    </source>
</evidence>